<dbReference type="EMBL" id="JAKZGP010000035">
    <property type="protein sequence ID" value="MCH7410351.1"/>
    <property type="molecule type" value="Genomic_DNA"/>
</dbReference>
<accession>A0ABS9V1P5</accession>
<feature type="transmembrane region" description="Helical" evidence="2">
    <location>
        <begin position="12"/>
        <end position="33"/>
    </location>
</feature>
<evidence type="ECO:0000313" key="4">
    <source>
        <dbReference type="EMBL" id="MCH7410351.1"/>
    </source>
</evidence>
<feature type="domain" description="Bacterial sugar transferase" evidence="3">
    <location>
        <begin position="7"/>
        <end position="182"/>
    </location>
</feature>
<dbReference type="Proteomes" id="UP001165489">
    <property type="component" value="Unassembled WGS sequence"/>
</dbReference>
<keyword evidence="4" id="KW-0808">Transferase</keyword>
<evidence type="ECO:0000259" key="3">
    <source>
        <dbReference type="Pfam" id="PF02397"/>
    </source>
</evidence>
<keyword evidence="2" id="KW-1133">Transmembrane helix</keyword>
<protein>
    <submittedName>
        <fullName evidence="4">Sugar transferase</fullName>
    </submittedName>
</protein>
<dbReference type="GO" id="GO:0016740">
    <property type="term" value="F:transferase activity"/>
    <property type="evidence" value="ECO:0007669"/>
    <property type="project" value="UniProtKB-KW"/>
</dbReference>
<dbReference type="InterPro" id="IPR003362">
    <property type="entry name" value="Bact_transf"/>
</dbReference>
<evidence type="ECO:0000256" key="1">
    <source>
        <dbReference type="ARBA" id="ARBA00006464"/>
    </source>
</evidence>
<keyword evidence="2" id="KW-0812">Transmembrane</keyword>
<proteinExistence type="inferred from homology"/>
<dbReference type="PANTHER" id="PTHR30576">
    <property type="entry name" value="COLANIC BIOSYNTHESIS UDP-GLUCOSE LIPID CARRIER TRANSFERASE"/>
    <property type="match status" value="1"/>
</dbReference>
<dbReference type="Pfam" id="PF02397">
    <property type="entry name" value="Bac_transf"/>
    <property type="match status" value="1"/>
</dbReference>
<evidence type="ECO:0000313" key="5">
    <source>
        <dbReference type="Proteomes" id="UP001165489"/>
    </source>
</evidence>
<sequence>MYNQVGKRILDLFVALVLTIIFLPFFLVIWMVLTLINKNGEAFFYQERPGLNGEVFRIIKFKTMNDAFDTSGNSLPDSQRITKFGRIVRKSSLDELPQLINVLVGDMSMVGPRPLLVEYLSLYDSVQNQRHLVKPGITGWAQVNGRNAIDWSHKFEFDVWYVQHLSFVLDLKILLITCVNVLSGKGVTQQGHVTVGKFKGNQIA</sequence>
<name>A0ABS9V1P5_9BACT</name>
<keyword evidence="5" id="KW-1185">Reference proteome</keyword>
<dbReference type="PANTHER" id="PTHR30576:SF8">
    <property type="entry name" value="UNDECAPRENYL-PHOSPHATE GALACTOSE PHOSPHOTRANSFERASE"/>
    <property type="match status" value="1"/>
</dbReference>
<evidence type="ECO:0000256" key="2">
    <source>
        <dbReference type="SAM" id="Phobius"/>
    </source>
</evidence>
<organism evidence="4 5">
    <name type="scientific">Belliella filtrata</name>
    <dbReference type="NCBI Taxonomy" id="2923435"/>
    <lineage>
        <taxon>Bacteria</taxon>
        <taxon>Pseudomonadati</taxon>
        <taxon>Bacteroidota</taxon>
        <taxon>Cytophagia</taxon>
        <taxon>Cytophagales</taxon>
        <taxon>Cyclobacteriaceae</taxon>
        <taxon>Belliella</taxon>
    </lineage>
</organism>
<comment type="caution">
    <text evidence="4">The sequence shown here is derived from an EMBL/GenBank/DDBJ whole genome shotgun (WGS) entry which is preliminary data.</text>
</comment>
<keyword evidence="2" id="KW-0472">Membrane</keyword>
<reference evidence="4" key="1">
    <citation type="submission" date="2022-03" db="EMBL/GenBank/DDBJ databases">
        <title>De novo assembled genomes of Belliella spp. (Cyclobacteriaceae) strains.</title>
        <authorList>
            <person name="Szabo A."/>
            <person name="Korponai K."/>
            <person name="Felfoldi T."/>
        </authorList>
    </citation>
    <scope>NUCLEOTIDE SEQUENCE</scope>
    <source>
        <strain evidence="4">DSM 111904</strain>
    </source>
</reference>
<gene>
    <name evidence="4" type="ORF">MM239_13165</name>
</gene>
<dbReference type="RefSeq" id="WP_241348719.1">
    <property type="nucleotide sequence ID" value="NZ_JAKZGP010000035.1"/>
</dbReference>
<comment type="similarity">
    <text evidence="1">Belongs to the bacterial sugar transferase family.</text>
</comment>